<dbReference type="InterPro" id="IPR004089">
    <property type="entry name" value="MCPsignal_dom"/>
</dbReference>
<dbReference type="PANTHER" id="PTHR43531">
    <property type="entry name" value="PROTEIN ICFG"/>
    <property type="match status" value="1"/>
</dbReference>
<feature type="domain" description="Methyl-accepting transducer" evidence="10">
    <location>
        <begin position="230"/>
        <end position="481"/>
    </location>
</feature>
<evidence type="ECO:0000313" key="11">
    <source>
        <dbReference type="EMBL" id="MEA9356837.1"/>
    </source>
</evidence>
<keyword evidence="8" id="KW-0807">Transducer</keyword>
<dbReference type="InterPro" id="IPR004090">
    <property type="entry name" value="Chemotax_Me-accpt_rcpt"/>
</dbReference>
<evidence type="ECO:0000256" key="2">
    <source>
        <dbReference type="ARBA" id="ARBA00022475"/>
    </source>
</evidence>
<evidence type="ECO:0000256" key="6">
    <source>
        <dbReference type="ARBA" id="ARBA00023136"/>
    </source>
</evidence>
<evidence type="ECO:0000256" key="8">
    <source>
        <dbReference type="PROSITE-ProRule" id="PRU00284"/>
    </source>
</evidence>
<dbReference type="Gene3D" id="1.10.287.950">
    <property type="entry name" value="Methyl-accepting chemotaxis protein"/>
    <property type="match status" value="1"/>
</dbReference>
<evidence type="ECO:0000256" key="4">
    <source>
        <dbReference type="ARBA" id="ARBA00022692"/>
    </source>
</evidence>
<keyword evidence="3" id="KW-0145">Chemotaxis</keyword>
<comment type="caution">
    <text evidence="11">The sequence shown here is derived from an EMBL/GenBank/DDBJ whole genome shotgun (WGS) entry which is preliminary data.</text>
</comment>
<name>A0ABU5VW71_9BACT</name>
<dbReference type="SMART" id="SM01049">
    <property type="entry name" value="Cache_2"/>
    <property type="match status" value="1"/>
</dbReference>
<evidence type="ECO:0000313" key="12">
    <source>
        <dbReference type="Proteomes" id="UP001302274"/>
    </source>
</evidence>
<dbReference type="Pfam" id="PF00015">
    <property type="entry name" value="MCPsignal"/>
    <property type="match status" value="1"/>
</dbReference>
<dbReference type="Pfam" id="PF17200">
    <property type="entry name" value="sCache_2"/>
    <property type="match status" value="1"/>
</dbReference>
<dbReference type="EMBL" id="JAYGJQ010000002">
    <property type="protein sequence ID" value="MEA9356837.1"/>
    <property type="molecule type" value="Genomic_DNA"/>
</dbReference>
<evidence type="ECO:0000256" key="9">
    <source>
        <dbReference type="SAM" id="Phobius"/>
    </source>
</evidence>
<dbReference type="InterPro" id="IPR051310">
    <property type="entry name" value="MCP_chemotaxis"/>
</dbReference>
<evidence type="ECO:0000256" key="5">
    <source>
        <dbReference type="ARBA" id="ARBA00022989"/>
    </source>
</evidence>
<organism evidence="11 12">
    <name type="scientific">Bacteriovorax antarcticus</name>
    <dbReference type="NCBI Taxonomy" id="3088717"/>
    <lineage>
        <taxon>Bacteria</taxon>
        <taxon>Pseudomonadati</taxon>
        <taxon>Bdellovibrionota</taxon>
        <taxon>Bacteriovoracia</taxon>
        <taxon>Bacteriovoracales</taxon>
        <taxon>Bacteriovoracaceae</taxon>
        <taxon>Bacteriovorax</taxon>
    </lineage>
</organism>
<keyword evidence="2" id="KW-1003">Cell membrane</keyword>
<sequence length="529" mass="58262">MSNKYFKSLNFKLLSLVFMGIIPMVLGMFFYVLPVFEENLFAQRKEEVRTGVSIVIGMLDKIQNEVKAGVMTQEQANKEIQKTFAILRYNKTDYFFAYDSKGYNTAHGTKPDFVGTPRADSKDPDGKYYVKEFLTYIGKEEGGFVGYKFEKTKGTPPIPKISYIQYYKPLNWIVGSGVYIDVVEAQVNAIRMKIIAGILFITAAAFAFSWYYSNRLCNQINKISTDLFNEADKVADVAMNISKASESLSSSTTQQASALQETSSSIEETSAMISKNAENAKTSMVVSTKSQVSVEEGKKFVTEMITSIQDIADSNVEMVKQIDQSNKEIADIVKVINEIGDKTKVINDIVFQTKLLSFNASVEAARAGEHGKGFAVVAEEIGNLAQMSGNSAKEISDLLGNSIQTVQKTIDNSKSRITKIVANGDSKIKHGGDIARRCGEVFDEIVLNVNHVNEMVGEISVASNEQATGVKEITAAVAELDTTGQQNTMLSQQTSDYAEQLRSQVNALKKNTNALDFMLKGVDEDNKAA</sequence>
<protein>
    <submittedName>
        <fullName evidence="11">Methyl-accepting chemotaxis protein</fullName>
    </submittedName>
</protein>
<feature type="transmembrane region" description="Helical" evidence="9">
    <location>
        <begin position="13"/>
        <end position="36"/>
    </location>
</feature>
<reference evidence="11 12" key="1">
    <citation type="submission" date="2023-11" db="EMBL/GenBank/DDBJ databases">
        <title>A Novel Polar Bacteriovorax (B. antarcticus) Isolated from the Biocrust in Antarctica.</title>
        <authorList>
            <person name="Mun W."/>
            <person name="Choi S.Y."/>
            <person name="Mitchell R.J."/>
        </authorList>
    </citation>
    <scope>NUCLEOTIDE SEQUENCE [LARGE SCALE GENOMIC DNA]</scope>
    <source>
        <strain evidence="11 12">PP10</strain>
    </source>
</reference>
<dbReference type="PRINTS" id="PR00260">
    <property type="entry name" value="CHEMTRNSDUCR"/>
</dbReference>
<gene>
    <name evidence="11" type="ORF">SHI21_11500</name>
</gene>
<keyword evidence="6 9" id="KW-0472">Membrane</keyword>
<comment type="subcellular location">
    <subcellularLocation>
        <location evidence="1">Cell membrane</location>
        <topology evidence="1">Multi-pass membrane protein</topology>
    </subcellularLocation>
</comment>
<keyword evidence="4 9" id="KW-0812">Transmembrane</keyword>
<dbReference type="SUPFAM" id="SSF58104">
    <property type="entry name" value="Methyl-accepting chemotaxis protein (MCP) signaling domain"/>
    <property type="match status" value="1"/>
</dbReference>
<comment type="similarity">
    <text evidence="7">Belongs to the methyl-accepting chemotaxis (MCP) protein family.</text>
</comment>
<accession>A0ABU5VW71</accession>
<feature type="transmembrane region" description="Helical" evidence="9">
    <location>
        <begin position="194"/>
        <end position="212"/>
    </location>
</feature>
<evidence type="ECO:0000256" key="1">
    <source>
        <dbReference type="ARBA" id="ARBA00004651"/>
    </source>
</evidence>
<keyword evidence="5 9" id="KW-1133">Transmembrane helix</keyword>
<evidence type="ECO:0000256" key="7">
    <source>
        <dbReference type="ARBA" id="ARBA00029447"/>
    </source>
</evidence>
<dbReference type="Proteomes" id="UP001302274">
    <property type="component" value="Unassembled WGS sequence"/>
</dbReference>
<dbReference type="PANTHER" id="PTHR43531:SF11">
    <property type="entry name" value="METHYL-ACCEPTING CHEMOTAXIS PROTEIN 3"/>
    <property type="match status" value="1"/>
</dbReference>
<keyword evidence="12" id="KW-1185">Reference proteome</keyword>
<dbReference type="PROSITE" id="PS50111">
    <property type="entry name" value="CHEMOTAXIS_TRANSDUC_2"/>
    <property type="match status" value="1"/>
</dbReference>
<dbReference type="InterPro" id="IPR033480">
    <property type="entry name" value="sCache_2"/>
</dbReference>
<evidence type="ECO:0000259" key="10">
    <source>
        <dbReference type="PROSITE" id="PS50111"/>
    </source>
</evidence>
<proteinExistence type="inferred from homology"/>
<dbReference type="RefSeq" id="WP_323576732.1">
    <property type="nucleotide sequence ID" value="NZ_JAYGJQ010000002.1"/>
</dbReference>
<evidence type="ECO:0000256" key="3">
    <source>
        <dbReference type="ARBA" id="ARBA00022500"/>
    </source>
</evidence>
<dbReference type="SMART" id="SM00283">
    <property type="entry name" value="MA"/>
    <property type="match status" value="1"/>
</dbReference>
<dbReference type="Gene3D" id="3.30.450.20">
    <property type="entry name" value="PAS domain"/>
    <property type="match status" value="1"/>
</dbReference>